<comment type="caution">
    <text evidence="1">The sequence shown here is derived from an EMBL/GenBank/DDBJ whole genome shotgun (WGS) entry which is preliminary data.</text>
</comment>
<evidence type="ECO:0000313" key="1">
    <source>
        <dbReference type="EMBL" id="MPM27966.1"/>
    </source>
</evidence>
<proteinExistence type="predicted"/>
<reference evidence="1" key="1">
    <citation type="submission" date="2019-08" db="EMBL/GenBank/DDBJ databases">
        <authorList>
            <person name="Kucharzyk K."/>
            <person name="Murdoch R.W."/>
            <person name="Higgins S."/>
            <person name="Loffler F."/>
        </authorList>
    </citation>
    <scope>NUCLEOTIDE SEQUENCE</scope>
</reference>
<organism evidence="1">
    <name type="scientific">bioreactor metagenome</name>
    <dbReference type="NCBI Taxonomy" id="1076179"/>
    <lineage>
        <taxon>unclassified sequences</taxon>
        <taxon>metagenomes</taxon>
        <taxon>ecological metagenomes</taxon>
    </lineage>
</organism>
<dbReference type="AlphaFoldDB" id="A0A644YHJ4"/>
<protein>
    <submittedName>
        <fullName evidence="1">Uncharacterized protein</fullName>
    </submittedName>
</protein>
<sequence length="62" mass="6706">MGSNAIALPDAKVVRISPVYGAAHLQDDAQRGPVRVIECVLAFDQPPTHARVGQNVRVSFHE</sequence>
<dbReference type="EMBL" id="VSSQ01005128">
    <property type="protein sequence ID" value="MPM27966.1"/>
    <property type="molecule type" value="Genomic_DNA"/>
</dbReference>
<gene>
    <name evidence="1" type="ORF">SDC9_74483</name>
</gene>
<accession>A0A644YHJ4</accession>
<name>A0A644YHJ4_9ZZZZ</name>